<evidence type="ECO:0000256" key="3">
    <source>
        <dbReference type="ARBA" id="ARBA00023163"/>
    </source>
</evidence>
<dbReference type="InterPro" id="IPR036390">
    <property type="entry name" value="WH_DNA-bd_sf"/>
</dbReference>
<protein>
    <submittedName>
        <fullName evidence="5">Helix-turn-helix domain-containing protein</fullName>
    </submittedName>
</protein>
<sequence>MITDRNPALHRAARLVGRRWALEVVGVLAEGPHRFTDLRGELPGLSPSMLAARLRELTDAGVVRREHLPPPAGSSVYRLTERGAGLVPVVTALAVWGLTLDTLDTLDVPVRSIDGGRRAA</sequence>
<keyword evidence="1" id="KW-0805">Transcription regulation</keyword>
<evidence type="ECO:0000256" key="1">
    <source>
        <dbReference type="ARBA" id="ARBA00023015"/>
    </source>
</evidence>
<evidence type="ECO:0000256" key="2">
    <source>
        <dbReference type="ARBA" id="ARBA00023125"/>
    </source>
</evidence>
<dbReference type="PANTHER" id="PTHR33204">
    <property type="entry name" value="TRANSCRIPTIONAL REGULATOR, MARR FAMILY"/>
    <property type="match status" value="1"/>
</dbReference>
<dbReference type="InterPro" id="IPR036388">
    <property type="entry name" value="WH-like_DNA-bd_sf"/>
</dbReference>
<evidence type="ECO:0000313" key="5">
    <source>
        <dbReference type="EMBL" id="MEJ2885826.1"/>
    </source>
</evidence>
<gene>
    <name evidence="5" type="ORF">WCD41_05145</name>
</gene>
<accession>A0ABU8N2C5</accession>
<dbReference type="Proteomes" id="UP001370100">
    <property type="component" value="Unassembled WGS sequence"/>
</dbReference>
<keyword evidence="6" id="KW-1185">Reference proteome</keyword>
<dbReference type="Gene3D" id="1.10.10.10">
    <property type="entry name" value="Winged helix-like DNA-binding domain superfamily/Winged helix DNA-binding domain"/>
    <property type="match status" value="1"/>
</dbReference>
<keyword evidence="2" id="KW-0238">DNA-binding</keyword>
<reference evidence="5 6" key="1">
    <citation type="submission" date="2024-03" db="EMBL/GenBank/DDBJ databases">
        <title>Actinomycetospora sp. OC33-EN06, a novel actinomycete isolated from wild orchid (Aerides multiflora).</title>
        <authorList>
            <person name="Suriyachadkun C."/>
        </authorList>
    </citation>
    <scope>NUCLEOTIDE SEQUENCE [LARGE SCALE GENOMIC DNA]</scope>
    <source>
        <strain evidence="5 6">OC33-EN06</strain>
    </source>
</reference>
<dbReference type="Pfam" id="PF01638">
    <property type="entry name" value="HxlR"/>
    <property type="match status" value="1"/>
</dbReference>
<evidence type="ECO:0000313" key="6">
    <source>
        <dbReference type="Proteomes" id="UP001370100"/>
    </source>
</evidence>
<dbReference type="EMBL" id="JBBEGL010000001">
    <property type="protein sequence ID" value="MEJ2885826.1"/>
    <property type="molecule type" value="Genomic_DNA"/>
</dbReference>
<organism evidence="5 6">
    <name type="scientific">Actinomycetospora aeridis</name>
    <dbReference type="NCBI Taxonomy" id="3129231"/>
    <lineage>
        <taxon>Bacteria</taxon>
        <taxon>Bacillati</taxon>
        <taxon>Actinomycetota</taxon>
        <taxon>Actinomycetes</taxon>
        <taxon>Pseudonocardiales</taxon>
        <taxon>Pseudonocardiaceae</taxon>
        <taxon>Actinomycetospora</taxon>
    </lineage>
</organism>
<name>A0ABU8N2C5_9PSEU</name>
<proteinExistence type="predicted"/>
<evidence type="ECO:0000259" key="4">
    <source>
        <dbReference type="PROSITE" id="PS51118"/>
    </source>
</evidence>
<dbReference type="SUPFAM" id="SSF46785">
    <property type="entry name" value="Winged helix' DNA-binding domain"/>
    <property type="match status" value="1"/>
</dbReference>
<dbReference type="PROSITE" id="PS51118">
    <property type="entry name" value="HTH_HXLR"/>
    <property type="match status" value="1"/>
</dbReference>
<dbReference type="PANTHER" id="PTHR33204:SF18">
    <property type="entry name" value="TRANSCRIPTIONAL REGULATORY PROTEIN"/>
    <property type="match status" value="1"/>
</dbReference>
<dbReference type="InterPro" id="IPR002577">
    <property type="entry name" value="HTH_HxlR"/>
</dbReference>
<comment type="caution">
    <text evidence="5">The sequence shown here is derived from an EMBL/GenBank/DDBJ whole genome shotgun (WGS) entry which is preliminary data.</text>
</comment>
<feature type="domain" description="HTH hxlR-type" evidence="4">
    <location>
        <begin position="6"/>
        <end position="105"/>
    </location>
</feature>
<keyword evidence="3" id="KW-0804">Transcription</keyword>
<dbReference type="RefSeq" id="WP_337712285.1">
    <property type="nucleotide sequence ID" value="NZ_JBBEGL010000001.1"/>
</dbReference>